<organism evidence="3 4">
    <name type="scientific">Kribbella steppae</name>
    <dbReference type="NCBI Taxonomy" id="2512223"/>
    <lineage>
        <taxon>Bacteria</taxon>
        <taxon>Bacillati</taxon>
        <taxon>Actinomycetota</taxon>
        <taxon>Actinomycetes</taxon>
        <taxon>Propionibacteriales</taxon>
        <taxon>Kribbellaceae</taxon>
        <taxon>Kribbella</taxon>
    </lineage>
</organism>
<dbReference type="InterPro" id="IPR001279">
    <property type="entry name" value="Metallo-B-lactamas"/>
</dbReference>
<feature type="domain" description="Metallo-beta-lactamase" evidence="2">
    <location>
        <begin position="138"/>
        <end position="325"/>
    </location>
</feature>
<dbReference type="EMBL" id="SLWN01000005">
    <property type="protein sequence ID" value="TCO30570.1"/>
    <property type="molecule type" value="Genomic_DNA"/>
</dbReference>
<proteinExistence type="predicted"/>
<dbReference type="AlphaFoldDB" id="A0A4R2HKN0"/>
<dbReference type="PANTHER" id="PTHR46018:SF7">
    <property type="entry name" value="RIBONUCLEASE Z"/>
    <property type="match status" value="1"/>
</dbReference>
<accession>A0A4R2HKN0</accession>
<dbReference type="InterPro" id="IPR036866">
    <property type="entry name" value="RibonucZ/Hydroxyglut_hydro"/>
</dbReference>
<feature type="region of interest" description="Disordered" evidence="1">
    <location>
        <begin position="41"/>
        <end position="70"/>
    </location>
</feature>
<name>A0A4R2HKN0_9ACTN</name>
<gene>
    <name evidence="3" type="ORF">EV652_105572</name>
</gene>
<dbReference type="Pfam" id="PF23023">
    <property type="entry name" value="Anti-Pycsar_Apyc1"/>
    <property type="match status" value="1"/>
</dbReference>
<dbReference type="PANTHER" id="PTHR46018">
    <property type="entry name" value="ZINC PHOSPHODIESTERASE ELAC PROTEIN 1"/>
    <property type="match status" value="1"/>
</dbReference>
<evidence type="ECO:0000313" key="3">
    <source>
        <dbReference type="EMBL" id="TCO30570.1"/>
    </source>
</evidence>
<comment type="caution">
    <text evidence="3">The sequence shown here is derived from an EMBL/GenBank/DDBJ whole genome shotgun (WGS) entry which is preliminary data.</text>
</comment>
<dbReference type="Proteomes" id="UP000294508">
    <property type="component" value="Unassembled WGS sequence"/>
</dbReference>
<dbReference type="RefSeq" id="WP_255512599.1">
    <property type="nucleotide sequence ID" value="NZ_SLWN01000005.1"/>
</dbReference>
<dbReference type="SMART" id="SM00849">
    <property type="entry name" value="Lactamase_B"/>
    <property type="match status" value="1"/>
</dbReference>
<keyword evidence="4" id="KW-1185">Reference proteome</keyword>
<evidence type="ECO:0000256" key="1">
    <source>
        <dbReference type="SAM" id="MobiDB-lite"/>
    </source>
</evidence>
<dbReference type="GO" id="GO:0042781">
    <property type="term" value="F:3'-tRNA processing endoribonuclease activity"/>
    <property type="evidence" value="ECO:0007669"/>
    <property type="project" value="TreeGrafter"/>
</dbReference>
<dbReference type="CDD" id="cd07740">
    <property type="entry name" value="metallo-hydrolase-like_MBL-fold"/>
    <property type="match status" value="1"/>
</dbReference>
<protein>
    <submittedName>
        <fullName evidence="3">Ribonuclease BN (tRNA processing enzyme)</fullName>
    </submittedName>
</protein>
<reference evidence="3 4" key="1">
    <citation type="journal article" date="2015" name="Stand. Genomic Sci.">
        <title>Genomic Encyclopedia of Bacterial and Archaeal Type Strains, Phase III: the genomes of soil and plant-associated and newly described type strains.</title>
        <authorList>
            <person name="Whitman W.B."/>
            <person name="Woyke T."/>
            <person name="Klenk H.P."/>
            <person name="Zhou Y."/>
            <person name="Lilburn T.G."/>
            <person name="Beck B.J."/>
            <person name="De Vos P."/>
            <person name="Vandamme P."/>
            <person name="Eisen J.A."/>
            <person name="Garrity G."/>
            <person name="Hugenholtz P."/>
            <person name="Kyrpides N.C."/>
        </authorList>
    </citation>
    <scope>NUCLEOTIDE SEQUENCE [LARGE SCALE GENOMIC DNA]</scope>
    <source>
        <strain evidence="3 4">VKM Ac-2572</strain>
    </source>
</reference>
<feature type="compositionally biased region" description="Basic residues" evidence="1">
    <location>
        <begin position="50"/>
        <end position="70"/>
    </location>
</feature>
<evidence type="ECO:0000313" key="4">
    <source>
        <dbReference type="Proteomes" id="UP000294508"/>
    </source>
</evidence>
<sequence>MRPTAEQVLVQHAGTGADAEVRAAAARARAGGAGLRVEAGARTGSVRNRGPARRQGRRAGKGGAGRKRAGGCRGWAGVQRLGRRPGAERRASVRAVRGCRGAAGLLLGRSLGLAVWDGGWVDVTVVGSGDAFGSGGRFQTCIAVAVDEVPRVLVDCGATSLTALRGQQFDPNEIETIVITHLHGDHFGGLPFLILDGQFRRRTRDLTVVGPPGTRDRLTAAMETLYPGSSQVQRRFEVHVLEHADGQSRELGELRVTPYEVRHASGAPAYAVQLQTPAGSLAYSGDTEWTEALLDAADDVDLFLCEGYSPTPIRWHLDLETLTQHRDRFTCRDLVLTHLSPTALAANLTDWKIAYDGLRLPL</sequence>
<evidence type="ECO:0000259" key="2">
    <source>
        <dbReference type="SMART" id="SM00849"/>
    </source>
</evidence>
<dbReference type="Gene3D" id="3.60.15.10">
    <property type="entry name" value="Ribonuclease Z/Hydroxyacylglutathione hydrolase-like"/>
    <property type="match status" value="1"/>
</dbReference>
<dbReference type="SUPFAM" id="SSF56281">
    <property type="entry name" value="Metallo-hydrolase/oxidoreductase"/>
    <property type="match status" value="1"/>
</dbReference>